<feature type="compositionally biased region" description="Basic and acidic residues" evidence="7">
    <location>
        <begin position="62"/>
        <end position="71"/>
    </location>
</feature>
<proteinExistence type="predicted"/>
<keyword evidence="1" id="KW-0479">Metal-binding</keyword>
<feature type="region of interest" description="Disordered" evidence="7">
    <location>
        <begin position="793"/>
        <end position="817"/>
    </location>
</feature>
<feature type="region of interest" description="Disordered" evidence="7">
    <location>
        <begin position="927"/>
        <end position="967"/>
    </location>
</feature>
<dbReference type="SMART" id="SM00355">
    <property type="entry name" value="ZnF_C2H2"/>
    <property type="match status" value="7"/>
</dbReference>
<dbReference type="PANTHER" id="PTHR24388">
    <property type="entry name" value="ZINC FINGER PROTEIN"/>
    <property type="match status" value="1"/>
</dbReference>
<dbReference type="Proteomes" id="UP000311919">
    <property type="component" value="Unassembled WGS sequence"/>
</dbReference>
<feature type="compositionally biased region" description="Acidic residues" evidence="7">
    <location>
        <begin position="44"/>
        <end position="61"/>
    </location>
</feature>
<evidence type="ECO:0000313" key="10">
    <source>
        <dbReference type="Proteomes" id="UP000311919"/>
    </source>
</evidence>
<feature type="region of interest" description="Disordered" evidence="7">
    <location>
        <begin position="1036"/>
        <end position="1127"/>
    </location>
</feature>
<dbReference type="GO" id="GO:0008270">
    <property type="term" value="F:zinc ion binding"/>
    <property type="evidence" value="ECO:0007669"/>
    <property type="project" value="UniProtKB-KW"/>
</dbReference>
<feature type="region of interest" description="Disordered" evidence="7">
    <location>
        <begin position="33"/>
        <end position="71"/>
    </location>
</feature>
<dbReference type="SUPFAM" id="SSF57667">
    <property type="entry name" value="beta-beta-alpha zinc fingers"/>
    <property type="match status" value="3"/>
</dbReference>
<feature type="compositionally biased region" description="Basic residues" evidence="7">
    <location>
        <begin position="793"/>
        <end position="804"/>
    </location>
</feature>
<dbReference type="Gene3D" id="3.30.160.60">
    <property type="entry name" value="Classic Zinc Finger"/>
    <property type="match status" value="5"/>
</dbReference>
<evidence type="ECO:0000256" key="1">
    <source>
        <dbReference type="ARBA" id="ARBA00022723"/>
    </source>
</evidence>
<dbReference type="InterPro" id="IPR050527">
    <property type="entry name" value="Snail/Krueppel_Znf"/>
</dbReference>
<keyword evidence="5" id="KW-0539">Nucleus</keyword>
<feature type="domain" description="C2H2-type" evidence="8">
    <location>
        <begin position="392"/>
        <end position="421"/>
    </location>
</feature>
<comment type="caution">
    <text evidence="9">The sequence shown here is derived from an EMBL/GenBank/DDBJ whole genome shotgun (WGS) entry which is preliminary data.</text>
</comment>
<feature type="region of interest" description="Disordered" evidence="7">
    <location>
        <begin position="1231"/>
        <end position="1274"/>
    </location>
</feature>
<dbReference type="GO" id="GO:0000978">
    <property type="term" value="F:RNA polymerase II cis-regulatory region sequence-specific DNA binding"/>
    <property type="evidence" value="ECO:0007669"/>
    <property type="project" value="TreeGrafter"/>
</dbReference>
<accession>A0A4Z2DWX8</accession>
<dbReference type="GO" id="GO:0000981">
    <property type="term" value="F:DNA-binding transcription factor activity, RNA polymerase II-specific"/>
    <property type="evidence" value="ECO:0007669"/>
    <property type="project" value="TreeGrafter"/>
</dbReference>
<evidence type="ECO:0000256" key="6">
    <source>
        <dbReference type="PROSITE-ProRule" id="PRU00042"/>
    </source>
</evidence>
<feature type="domain" description="C2H2-type" evidence="8">
    <location>
        <begin position="453"/>
        <end position="480"/>
    </location>
</feature>
<feature type="compositionally biased region" description="Polar residues" evidence="7">
    <location>
        <begin position="927"/>
        <end position="965"/>
    </location>
</feature>
<gene>
    <name evidence="9" type="ORF">EWB00_001404</name>
</gene>
<dbReference type="InterPro" id="IPR036236">
    <property type="entry name" value="Znf_C2H2_sf"/>
</dbReference>
<evidence type="ECO:0000259" key="8">
    <source>
        <dbReference type="PROSITE" id="PS50157"/>
    </source>
</evidence>
<name>A0A4Z2DWX8_SCHJA</name>
<organism evidence="9 10">
    <name type="scientific">Schistosoma japonicum</name>
    <name type="common">Blood fluke</name>
    <dbReference type="NCBI Taxonomy" id="6182"/>
    <lineage>
        <taxon>Eukaryota</taxon>
        <taxon>Metazoa</taxon>
        <taxon>Spiralia</taxon>
        <taxon>Lophotrochozoa</taxon>
        <taxon>Platyhelminthes</taxon>
        <taxon>Trematoda</taxon>
        <taxon>Digenea</taxon>
        <taxon>Strigeidida</taxon>
        <taxon>Schistosomatoidea</taxon>
        <taxon>Schistosomatidae</taxon>
        <taxon>Schistosoma</taxon>
    </lineage>
</organism>
<dbReference type="PANTHER" id="PTHR24388:SF104">
    <property type="entry name" value="AT-RICH BINDING PROTEIN-RELATED"/>
    <property type="match status" value="1"/>
</dbReference>
<evidence type="ECO:0000256" key="2">
    <source>
        <dbReference type="ARBA" id="ARBA00022737"/>
    </source>
</evidence>
<dbReference type="InterPro" id="IPR013087">
    <property type="entry name" value="Znf_C2H2_type"/>
</dbReference>
<evidence type="ECO:0000256" key="7">
    <source>
        <dbReference type="SAM" id="MobiDB-lite"/>
    </source>
</evidence>
<dbReference type="EMBL" id="SKCS01000015">
    <property type="protein sequence ID" value="TNN21016.1"/>
    <property type="molecule type" value="Genomic_DNA"/>
</dbReference>
<feature type="compositionally biased region" description="Polar residues" evidence="7">
    <location>
        <begin position="1039"/>
        <end position="1063"/>
    </location>
</feature>
<dbReference type="FunFam" id="3.30.160.60:FF:000446">
    <property type="entry name" value="Zinc finger protein"/>
    <property type="match status" value="1"/>
</dbReference>
<evidence type="ECO:0000313" key="9">
    <source>
        <dbReference type="EMBL" id="TNN21016.1"/>
    </source>
</evidence>
<dbReference type="OrthoDB" id="6271419at2759"/>
<feature type="domain" description="C2H2-type" evidence="8">
    <location>
        <begin position="332"/>
        <end position="359"/>
    </location>
</feature>
<evidence type="ECO:0000256" key="5">
    <source>
        <dbReference type="ARBA" id="ARBA00023242"/>
    </source>
</evidence>
<dbReference type="PROSITE" id="PS50157">
    <property type="entry name" value="ZINC_FINGER_C2H2_2"/>
    <property type="match status" value="5"/>
</dbReference>
<keyword evidence="3 6" id="KW-0863">Zinc-finger</keyword>
<dbReference type="STRING" id="6182.A0A4Z2DWX8"/>
<dbReference type="Pfam" id="PF00096">
    <property type="entry name" value="zf-C2H2"/>
    <property type="match status" value="3"/>
</dbReference>
<feature type="domain" description="C2H2-type" evidence="8">
    <location>
        <begin position="423"/>
        <end position="452"/>
    </location>
</feature>
<keyword evidence="4" id="KW-0862">Zinc</keyword>
<dbReference type="PROSITE" id="PS00028">
    <property type="entry name" value="ZINC_FINGER_C2H2_1"/>
    <property type="match status" value="6"/>
</dbReference>
<keyword evidence="10" id="KW-1185">Reference proteome</keyword>
<protein>
    <submittedName>
        <fullName evidence="9">Zinc finger protein</fullName>
    </submittedName>
</protein>
<sequence>MSSVATSGLICQASSLIPSQVMRNNVESANETIIQKGHKKSQEYESDTESDTTSNDDDTSDDDKRLADNPILKERLKQLDRYATPIKHHTHSPVQINDQRALLSLYPTGMSISDPIQHNGSVSIHGMPGESCEVIDSSSTPPEYCSRQLSAVESPSCSGPASLNASVTPKINLSPSYANISISGPIHHHETDISDTYSHLSTTLPTKSCELLPACKYSSSFNSSDVIHPYDIYLEDTEDNQDCVCKVCHIAYANQSSLRSHMKKHINHSIKRHQCDKCPYSTQYGKNLFKHIESMHTVDGSQELRCEGCCQCFSSEVLLRDHDCLLTQCNTYCCNECGRAFKTKLRLKYHADVHNPRKPYVCDIDGCDRAFRTPKYLKNHRDEFHRMHPKNYMCPVEQCDFVFHRKTHLKRHIATHDDAEKKYQCQWPNCHRQFCSEETLNLHHRKHTGEKPFSCALCLYKCYDKSNLNEHYQVHHAKDANIDCSFKNIHHQAPSSCSSQRPQETLVYKGPFTDRTLVTRTSTPVPTLRHRMADILGSCNSQVPGPFDAEIDGILNSLDEESDLPDLFSNRGFKMDHPIIERKFVSNPSHNLNRLVSPCCQNNQSSCLTTFTPVSSFSSITTESETTESSVSSLLPNIISELQRAELSGSSEEFEKVKSHVLSLLPRFVMGEKLTVQINEIVDEVSDALVGQPLSVIQAAFHTAHPFTREESYMIGSLEQQLLSKSSLIAPNPPRRRGRRPKLQQQLQPYLQRIFGLESGAAESMASQLVNDSKKEKRTNYYGYYRSPVFRRGRISRGRGRSSKHSQSETPYDELFPRTSNFNHSQYDPSVVSICTDNIAGKRLGSGTNERYHIERMSDDMHTNFSGEINSHRNLTEQHNAHTEIIDSLKRANGFHAIYSQVHSEDFGHATKRFHCSPEINYFGMATKSQSSDGESNENTKNNISTSRYTQHQNLSASTQKNNSVRGYMTKESMFKSERNTRLHDPYSEKEFLNQEMLGEMLEDLGVIVQRIGERTVAKNHQNYLDSQPLNLSDFVHSGQVSGSADSQPILSRSETNPQSIQLPSMAALAPGSVGTPPSAEESTPGRVSNAEPQVLSPYPSSVSLRAPSSLKPSHPYNQSSTPMPDTDNLISDKLSTIISNASDKSEQITYDSVSNNYHRVAPMWSCESMCCPRTRNDEINKAEKSCPDNDYSSQVSQTRISESTKNYSKEINGVMSQCFYPKDLSTRMLSFGDRPDSSHQSSSSPKAFTRPGPIDSEFTGMRSESLGSCPSRLSSKAPAMGSFISPAEAVDHLRSLSALGAKYTASVGVSKVGQYQPYHHSRPGNYSHNNVQVYSDGLPHSEFATSHRPHNSMLIPTPNTFCANIPSLNTFFNHKRRFLDHPKMFAILQFVSDSFFFSL</sequence>
<keyword evidence="2" id="KW-0677">Repeat</keyword>
<reference evidence="9 10" key="1">
    <citation type="submission" date="2019-03" db="EMBL/GenBank/DDBJ databases">
        <title>An improved genome assembly of the fluke Schistosoma japonicum.</title>
        <authorList>
            <person name="Hu W."/>
            <person name="Luo F."/>
            <person name="Yin M."/>
            <person name="Mo X."/>
            <person name="Sun C."/>
            <person name="Wu Q."/>
            <person name="Zhu B."/>
            <person name="Xiang M."/>
            <person name="Wang J."/>
            <person name="Wang Y."/>
            <person name="Zhang T."/>
            <person name="Xu B."/>
            <person name="Zheng H."/>
            <person name="Feng Z."/>
        </authorList>
    </citation>
    <scope>NUCLEOTIDE SEQUENCE [LARGE SCALE GENOMIC DNA]</scope>
    <source>
        <strain evidence="9">HuSjv2</strain>
        <tissue evidence="9">Worms</tissue>
    </source>
</reference>
<evidence type="ECO:0000256" key="3">
    <source>
        <dbReference type="ARBA" id="ARBA00022771"/>
    </source>
</evidence>
<evidence type="ECO:0000256" key="4">
    <source>
        <dbReference type="ARBA" id="ARBA00022833"/>
    </source>
</evidence>
<feature type="domain" description="C2H2-type" evidence="8">
    <location>
        <begin position="360"/>
        <end position="390"/>
    </location>
</feature>